<evidence type="ECO:0000256" key="1">
    <source>
        <dbReference type="SAM" id="Phobius"/>
    </source>
</evidence>
<sequence>TGVFDWHHDLRDFGDQGMGETYTYYNCFLVKFTSNYGIDGDNLTGFDCSYCIGSACKSWDMMILILMVVCVALIVFVTVMKCRRKKRWSEARVKPKDAKRYQRLDSEVSV</sequence>
<keyword evidence="3" id="KW-1185">Reference proteome</keyword>
<protein>
    <recommendedName>
        <fullName evidence="4">CX domain-containing protein</fullName>
    </recommendedName>
</protein>
<evidence type="ECO:0000313" key="2">
    <source>
        <dbReference type="EMBL" id="GIQ90803.1"/>
    </source>
</evidence>
<evidence type="ECO:0000313" key="3">
    <source>
        <dbReference type="Proteomes" id="UP000265618"/>
    </source>
</evidence>
<name>A0A9K3DBH0_9EUKA</name>
<keyword evidence="1" id="KW-0472">Membrane</keyword>
<dbReference type="Proteomes" id="UP000265618">
    <property type="component" value="Unassembled WGS sequence"/>
</dbReference>
<proteinExistence type="predicted"/>
<keyword evidence="1" id="KW-0812">Transmembrane</keyword>
<gene>
    <name evidence="2" type="ORF">KIPB_013737</name>
</gene>
<keyword evidence="1" id="KW-1133">Transmembrane helix</keyword>
<comment type="caution">
    <text evidence="2">The sequence shown here is derived from an EMBL/GenBank/DDBJ whole genome shotgun (WGS) entry which is preliminary data.</text>
</comment>
<organism evidence="2 3">
    <name type="scientific">Kipferlia bialata</name>
    <dbReference type="NCBI Taxonomy" id="797122"/>
    <lineage>
        <taxon>Eukaryota</taxon>
        <taxon>Metamonada</taxon>
        <taxon>Carpediemonas-like organisms</taxon>
        <taxon>Kipferlia</taxon>
    </lineage>
</organism>
<reference evidence="2 3" key="1">
    <citation type="journal article" date="2018" name="PLoS ONE">
        <title>The draft genome of Kipferlia bialata reveals reductive genome evolution in fornicate parasites.</title>
        <authorList>
            <person name="Tanifuji G."/>
            <person name="Takabayashi S."/>
            <person name="Kume K."/>
            <person name="Takagi M."/>
            <person name="Nakayama T."/>
            <person name="Kamikawa R."/>
            <person name="Inagaki Y."/>
            <person name="Hashimoto T."/>
        </authorList>
    </citation>
    <scope>NUCLEOTIDE SEQUENCE [LARGE SCALE GENOMIC DNA]</scope>
    <source>
        <strain evidence="2">NY0173</strain>
    </source>
</reference>
<feature type="transmembrane region" description="Helical" evidence="1">
    <location>
        <begin position="61"/>
        <end position="80"/>
    </location>
</feature>
<dbReference type="AlphaFoldDB" id="A0A9K3DBH0"/>
<evidence type="ECO:0008006" key="4">
    <source>
        <dbReference type="Google" id="ProtNLM"/>
    </source>
</evidence>
<accession>A0A9K3DBH0</accession>
<dbReference type="EMBL" id="BDIP01006688">
    <property type="protein sequence ID" value="GIQ90803.1"/>
    <property type="molecule type" value="Genomic_DNA"/>
</dbReference>
<feature type="non-terminal residue" evidence="2">
    <location>
        <position position="1"/>
    </location>
</feature>